<dbReference type="InterPro" id="IPR036250">
    <property type="entry name" value="AcylCo_DH-like_C"/>
</dbReference>
<dbReference type="InterPro" id="IPR037069">
    <property type="entry name" value="AcylCoA_DH/ox_N_sf"/>
</dbReference>
<feature type="compositionally biased region" description="Basic and acidic residues" evidence="2">
    <location>
        <begin position="1"/>
        <end position="15"/>
    </location>
</feature>
<dbReference type="SUPFAM" id="SSF47203">
    <property type="entry name" value="Acyl-CoA dehydrogenase C-terminal domain-like"/>
    <property type="match status" value="1"/>
</dbReference>
<dbReference type="InterPro" id="IPR013107">
    <property type="entry name" value="Acyl-CoA_DH_C"/>
</dbReference>
<dbReference type="PIRSF" id="PIRSF016578">
    <property type="entry name" value="HsaA"/>
    <property type="match status" value="1"/>
</dbReference>
<evidence type="ECO:0000313" key="4">
    <source>
        <dbReference type="EMBL" id="MFC7180940.1"/>
    </source>
</evidence>
<sequence length="418" mass="43151">MTTAHRAPEQQDQHTRPTAPDRPTAPAPAAAAARTPDGGPRPTAAGAAGLTAATTRVLGTAADLAAIGEQQYGLAAEAALATTRAGFARHFVPARFGGAEGTFGDLVAASARLAEGCTSAAWWAGLQAAHGRLAAFLPERGQEEIWRDCPDVPIAAALVPPAGSLTRTSDGVAVQGRWRSVSGVANADWVLLAVPHPDALPGDFTVVAVERRALTVHETWRSNGLRGTGSHDVALPAPVAVPAHRCVRFMDIVRQSAEPGRARCHRVPPRLVAGLAFAAPAVGAARSALRAWVGPPAGGQPGGRARPLSPARGEVLARASAEIDIAGTLLEQAAARADEGPVDEQVVARNLRDVALAVESAVAAVERLFRTAGVAAQQEDSVLQRAWRDVHTLGAHGALDWEAAAAEYARTHPTAPAC</sequence>
<dbReference type="Gene3D" id="2.40.110.10">
    <property type="entry name" value="Butyryl-CoA Dehydrogenase, subunit A, domain 2"/>
    <property type="match status" value="1"/>
</dbReference>
<comment type="caution">
    <text evidence="4">The sequence shown here is derived from an EMBL/GenBank/DDBJ whole genome shotgun (WGS) entry which is preliminary data.</text>
</comment>
<reference evidence="5" key="1">
    <citation type="journal article" date="2019" name="Int. J. Syst. Evol. Microbiol.">
        <title>The Global Catalogue of Microorganisms (GCM) 10K type strain sequencing project: providing services to taxonomists for standard genome sequencing and annotation.</title>
        <authorList>
            <consortium name="The Broad Institute Genomics Platform"/>
            <consortium name="The Broad Institute Genome Sequencing Center for Infectious Disease"/>
            <person name="Wu L."/>
            <person name="Ma J."/>
        </authorList>
    </citation>
    <scope>NUCLEOTIDE SEQUENCE [LARGE SCALE GENOMIC DNA]</scope>
    <source>
        <strain evidence="5">CGMCC 1.12859</strain>
    </source>
</reference>
<name>A0ABW2FZC2_9ACTN</name>
<dbReference type="Gene3D" id="1.20.140.10">
    <property type="entry name" value="Butyryl-CoA Dehydrogenase, subunit A, domain 3"/>
    <property type="match status" value="1"/>
</dbReference>
<gene>
    <name evidence="4" type="ORF">ACFQMG_15390</name>
</gene>
<proteinExistence type="predicted"/>
<dbReference type="EMBL" id="JBHTAJ010000025">
    <property type="protein sequence ID" value="MFC7180940.1"/>
    <property type="molecule type" value="Genomic_DNA"/>
</dbReference>
<dbReference type="Pfam" id="PF08028">
    <property type="entry name" value="Acyl-CoA_dh_2"/>
    <property type="match status" value="1"/>
</dbReference>
<dbReference type="Gene3D" id="1.10.540.10">
    <property type="entry name" value="Acyl-CoA dehydrogenase/oxidase, N-terminal domain"/>
    <property type="match status" value="1"/>
</dbReference>
<dbReference type="InterPro" id="IPR046373">
    <property type="entry name" value="Acyl-CoA_Oxase/DH_mid-dom_sf"/>
</dbReference>
<evidence type="ECO:0000259" key="3">
    <source>
        <dbReference type="Pfam" id="PF08028"/>
    </source>
</evidence>
<feature type="region of interest" description="Disordered" evidence="2">
    <location>
        <begin position="1"/>
        <end position="46"/>
    </location>
</feature>
<evidence type="ECO:0000256" key="2">
    <source>
        <dbReference type="SAM" id="MobiDB-lite"/>
    </source>
</evidence>
<protein>
    <submittedName>
        <fullName evidence="4">Oxidoreductase</fullName>
    </submittedName>
</protein>
<dbReference type="SUPFAM" id="SSF56645">
    <property type="entry name" value="Acyl-CoA dehydrogenase NM domain-like"/>
    <property type="match status" value="1"/>
</dbReference>
<keyword evidence="1" id="KW-0560">Oxidoreductase</keyword>
<evidence type="ECO:0000313" key="5">
    <source>
        <dbReference type="Proteomes" id="UP001596435"/>
    </source>
</evidence>
<feature type="domain" description="Acyl-CoA dehydrogenase C-terminal" evidence="3">
    <location>
        <begin position="275"/>
        <end position="400"/>
    </location>
</feature>
<dbReference type="InterPro" id="IPR009100">
    <property type="entry name" value="AcylCoA_DH/oxidase_NM_dom_sf"/>
</dbReference>
<organism evidence="4 5">
    <name type="scientific">Kitasatospora paranensis</name>
    <dbReference type="NCBI Taxonomy" id="258053"/>
    <lineage>
        <taxon>Bacteria</taxon>
        <taxon>Bacillati</taxon>
        <taxon>Actinomycetota</taxon>
        <taxon>Actinomycetes</taxon>
        <taxon>Kitasatosporales</taxon>
        <taxon>Streptomycetaceae</taxon>
        <taxon>Kitasatospora</taxon>
    </lineage>
</organism>
<feature type="compositionally biased region" description="Low complexity" evidence="2">
    <location>
        <begin position="16"/>
        <end position="46"/>
    </location>
</feature>
<keyword evidence="5" id="KW-1185">Reference proteome</keyword>
<evidence type="ECO:0000256" key="1">
    <source>
        <dbReference type="ARBA" id="ARBA00023002"/>
    </source>
</evidence>
<dbReference type="Proteomes" id="UP001596435">
    <property type="component" value="Unassembled WGS sequence"/>
</dbReference>
<dbReference type="RefSeq" id="WP_380231287.1">
    <property type="nucleotide sequence ID" value="NZ_JBHTAJ010000025.1"/>
</dbReference>
<accession>A0ABW2FZC2</accession>